<gene>
    <name evidence="2" type="ORF">ACFSAH_17550</name>
</gene>
<name>A0ABW4IHZ8_9SPHI</name>
<dbReference type="Proteomes" id="UP001597118">
    <property type="component" value="Unassembled WGS sequence"/>
</dbReference>
<dbReference type="RefSeq" id="WP_379664051.1">
    <property type="nucleotide sequence ID" value="NZ_JBHUDG010000049.1"/>
</dbReference>
<proteinExistence type="predicted"/>
<feature type="signal peptide" evidence="1">
    <location>
        <begin position="1"/>
        <end position="18"/>
    </location>
</feature>
<dbReference type="EMBL" id="JBHUDG010000049">
    <property type="protein sequence ID" value="MFD1631683.1"/>
    <property type="molecule type" value="Genomic_DNA"/>
</dbReference>
<keyword evidence="1" id="KW-0732">Signal</keyword>
<keyword evidence="3" id="KW-1185">Reference proteome</keyword>
<sequence>MKKLLPFVILLYVNQLFAQTQTRDNAGLQGSEGAMSGFFETSQPLNYPVDDSNWWHLLDVRHSNTSNNFAMQFAGSFFNQDLYFRKTQNSPNTLWSKVMLERNGVIRWGNQTSYIWSGQDSAGGYIEQAGVNPVLRMQSQKQIDVQEYSQFFIDPIHGFSFMATAGSNGNVGIGTRNPDEKLTVNGKIHAKEIKVDINIPVPDYVFSKDYKLASLYEVKEFVDKNNHLPEIPSGKEIEKNGIVLGELNMLLLKKIEELTLHMIQMKEELDELKGLRQ</sequence>
<comment type="caution">
    <text evidence="2">The sequence shown here is derived from an EMBL/GenBank/DDBJ whole genome shotgun (WGS) entry which is preliminary data.</text>
</comment>
<evidence type="ECO:0000256" key="1">
    <source>
        <dbReference type="SAM" id="SignalP"/>
    </source>
</evidence>
<reference evidence="3" key="1">
    <citation type="journal article" date="2019" name="Int. J. Syst. Evol. Microbiol.">
        <title>The Global Catalogue of Microorganisms (GCM) 10K type strain sequencing project: providing services to taxonomists for standard genome sequencing and annotation.</title>
        <authorList>
            <consortium name="The Broad Institute Genomics Platform"/>
            <consortium name="The Broad Institute Genome Sequencing Center for Infectious Disease"/>
            <person name="Wu L."/>
            <person name="Ma J."/>
        </authorList>
    </citation>
    <scope>NUCLEOTIDE SEQUENCE [LARGE SCALE GENOMIC DNA]</scope>
    <source>
        <strain evidence="3">CCUG 53762</strain>
    </source>
</reference>
<protein>
    <recommendedName>
        <fullName evidence="4">Chaperone of endosialidase</fullName>
    </recommendedName>
</protein>
<evidence type="ECO:0000313" key="3">
    <source>
        <dbReference type="Proteomes" id="UP001597118"/>
    </source>
</evidence>
<organism evidence="2 3">
    <name type="scientific">Pseudopedobacter beijingensis</name>
    <dbReference type="NCBI Taxonomy" id="1207056"/>
    <lineage>
        <taxon>Bacteria</taxon>
        <taxon>Pseudomonadati</taxon>
        <taxon>Bacteroidota</taxon>
        <taxon>Sphingobacteriia</taxon>
        <taxon>Sphingobacteriales</taxon>
        <taxon>Sphingobacteriaceae</taxon>
        <taxon>Pseudopedobacter</taxon>
    </lineage>
</organism>
<evidence type="ECO:0008006" key="4">
    <source>
        <dbReference type="Google" id="ProtNLM"/>
    </source>
</evidence>
<accession>A0ABW4IHZ8</accession>
<evidence type="ECO:0000313" key="2">
    <source>
        <dbReference type="EMBL" id="MFD1631683.1"/>
    </source>
</evidence>
<feature type="chain" id="PRO_5046833420" description="Chaperone of endosialidase" evidence="1">
    <location>
        <begin position="19"/>
        <end position="277"/>
    </location>
</feature>